<dbReference type="InterPro" id="IPR000120">
    <property type="entry name" value="Amidase"/>
</dbReference>
<dbReference type="PANTHER" id="PTHR11895">
    <property type="entry name" value="TRANSAMIDASE"/>
    <property type="match status" value="1"/>
</dbReference>
<evidence type="ECO:0000256" key="4">
    <source>
        <dbReference type="ARBA" id="ARBA00022840"/>
    </source>
</evidence>
<evidence type="ECO:0000313" key="10">
    <source>
        <dbReference type="EMBL" id="BED92221.1"/>
    </source>
</evidence>
<dbReference type="EMBL" id="AP027924">
    <property type="protein sequence ID" value="BED92221.1"/>
    <property type="molecule type" value="Genomic_DNA"/>
</dbReference>
<proteinExistence type="inferred from homology"/>
<sequence>MKPNRSVICKVNNLLKSKKISCLELAKKYFDKIKVSDLNAFVTLNEEEALNSAKLVDKKIASKQNIDVLEGVPFSLKDVISTRNLRTTCGSKILSNYVPIYNATCWEILREKGCVLLGKTNQDEFAMGSSSETSFFGPVKNPHNTSRVPGGSSGGSAACVSAGLSVFSIGSDTGGSIRQPAAFCGNVGFKPSYGCVSRYGLIPMASSFDQLGPMALTVEDVSLVFDSISRFDPKDSTTSRHIRRKSYDELDNDISHIKIGIPEECMKNIDKEIIDSINDSIHILKKLGAKVSYFSLPEIKYSMPIYYILMCAEASSNLARFDSIRYGFQPEKYDNIEDLIIKSRSEGFGDEVKRRILLGNYVLSSEFCSDSYEKAQKLREFLAFKFNSVFKDFDVVLLPTTPTTAFEFNYAQSDPVKMYLADICTVTANEIRVPAISIPCGYDKNNLPIGLQLMSARFEDNTLLNVAYKYECENFCAKIVGGVEI</sequence>
<dbReference type="InterPro" id="IPR036928">
    <property type="entry name" value="AS_sf"/>
</dbReference>
<dbReference type="InterPro" id="IPR023631">
    <property type="entry name" value="Amidase_dom"/>
</dbReference>
<dbReference type="EC" id="6.3.5.7" evidence="8"/>
<evidence type="ECO:0000259" key="9">
    <source>
        <dbReference type="Pfam" id="PF01425"/>
    </source>
</evidence>
<dbReference type="SUPFAM" id="SSF75304">
    <property type="entry name" value="Amidase signature (AS) enzymes"/>
    <property type="match status" value="1"/>
</dbReference>
<dbReference type="HAMAP" id="MF_00120">
    <property type="entry name" value="GatA"/>
    <property type="match status" value="1"/>
</dbReference>
<comment type="similarity">
    <text evidence="1 8">Belongs to the amidase family. GatA subfamily.</text>
</comment>
<evidence type="ECO:0000256" key="5">
    <source>
        <dbReference type="ARBA" id="ARBA00022917"/>
    </source>
</evidence>
<evidence type="ECO:0000256" key="7">
    <source>
        <dbReference type="ARBA" id="ARBA00047407"/>
    </source>
</evidence>
<comment type="subunit">
    <text evidence="8">Heterotrimer of A, B and C subunits.</text>
</comment>
<feature type="active site" description="Charge relay system" evidence="8">
    <location>
        <position position="77"/>
    </location>
</feature>
<gene>
    <name evidence="8" type="primary">gatA</name>
    <name evidence="10" type="ORF">CfP315_0824</name>
</gene>
<keyword evidence="4 8" id="KW-0067">ATP-binding</keyword>
<comment type="catalytic activity">
    <reaction evidence="7 8">
        <text>L-glutamyl-tRNA(Gln) + L-glutamine + ATP + H2O = L-glutaminyl-tRNA(Gln) + L-glutamate + ADP + phosphate + H(+)</text>
        <dbReference type="Rhea" id="RHEA:17521"/>
        <dbReference type="Rhea" id="RHEA-COMP:9681"/>
        <dbReference type="Rhea" id="RHEA-COMP:9684"/>
        <dbReference type="ChEBI" id="CHEBI:15377"/>
        <dbReference type="ChEBI" id="CHEBI:15378"/>
        <dbReference type="ChEBI" id="CHEBI:29985"/>
        <dbReference type="ChEBI" id="CHEBI:30616"/>
        <dbReference type="ChEBI" id="CHEBI:43474"/>
        <dbReference type="ChEBI" id="CHEBI:58359"/>
        <dbReference type="ChEBI" id="CHEBI:78520"/>
        <dbReference type="ChEBI" id="CHEBI:78521"/>
        <dbReference type="ChEBI" id="CHEBI:456216"/>
        <dbReference type="EC" id="6.3.5.7"/>
    </reaction>
</comment>
<dbReference type="NCBIfam" id="TIGR00132">
    <property type="entry name" value="gatA"/>
    <property type="match status" value="1"/>
</dbReference>
<dbReference type="AlphaFoldDB" id="A0AA48HVK4"/>
<protein>
    <recommendedName>
        <fullName evidence="8">Glutamyl-tRNA(Gln) amidotransferase subunit A</fullName>
        <shortName evidence="8">Glu-ADT subunit A</shortName>
        <ecNumber evidence="8">6.3.5.7</ecNumber>
    </recommendedName>
</protein>
<evidence type="ECO:0000256" key="3">
    <source>
        <dbReference type="ARBA" id="ARBA00022741"/>
    </source>
</evidence>
<dbReference type="Gene3D" id="3.90.1300.10">
    <property type="entry name" value="Amidase signature (AS) domain"/>
    <property type="match status" value="1"/>
</dbReference>
<dbReference type="Proteomes" id="UP001337580">
    <property type="component" value="Chromosome"/>
</dbReference>
<comment type="function">
    <text evidence="6 8">Allows the formation of correctly charged Gln-tRNA(Gln) through the transamidation of misacylated Glu-tRNA(Gln) in organisms which lack glutaminyl-tRNA synthetase. The reaction takes place in the presence of glutamine and ATP through an activated gamma-phospho-Glu-tRNA(Gln).</text>
</comment>
<dbReference type="InterPro" id="IPR020556">
    <property type="entry name" value="Amidase_CS"/>
</dbReference>
<feature type="domain" description="Amidase" evidence="9">
    <location>
        <begin position="24"/>
        <end position="464"/>
    </location>
</feature>
<name>A0AA48HVK4_9FIRM</name>
<keyword evidence="5 8" id="KW-0648">Protein biosynthesis</keyword>
<dbReference type="GO" id="GO:0030956">
    <property type="term" value="C:glutamyl-tRNA(Gln) amidotransferase complex"/>
    <property type="evidence" value="ECO:0007669"/>
    <property type="project" value="InterPro"/>
</dbReference>
<dbReference type="KEGG" id="ips:CfP315_0824"/>
<keyword evidence="3 8" id="KW-0547">Nucleotide-binding</keyword>
<dbReference type="InterPro" id="IPR004412">
    <property type="entry name" value="GatA"/>
</dbReference>
<dbReference type="GO" id="GO:0050567">
    <property type="term" value="F:glutaminyl-tRNA synthase (glutamine-hydrolyzing) activity"/>
    <property type="evidence" value="ECO:0007669"/>
    <property type="project" value="UniProtKB-UniRule"/>
</dbReference>
<organism evidence="10">
    <name type="scientific">Candidatus Improbicoccus pseudotrichonymphae</name>
    <dbReference type="NCBI Taxonomy" id="3033792"/>
    <lineage>
        <taxon>Bacteria</taxon>
        <taxon>Bacillati</taxon>
        <taxon>Bacillota</taxon>
        <taxon>Clostridia</taxon>
        <taxon>Candidatus Improbicoccus</taxon>
    </lineage>
</organism>
<feature type="active site" description="Acyl-ester intermediate" evidence="8">
    <location>
        <position position="176"/>
    </location>
</feature>
<feature type="active site" description="Charge relay system" evidence="8">
    <location>
        <position position="152"/>
    </location>
</feature>
<accession>A0AA48HVK4</accession>
<keyword evidence="2 8" id="KW-0436">Ligase</keyword>
<reference evidence="10" key="1">
    <citation type="journal article" date="2023" name="ISME J.">
        <title>Emergence of putative energy parasites within Clostridia revealed by genome analysis of a novel endosymbiotic clade.</title>
        <authorList>
            <person name="Takahashi K."/>
            <person name="Kuwahara H."/>
            <person name="Horikawa Y."/>
            <person name="Izawa K."/>
            <person name="Kato D."/>
            <person name="Inagaki T."/>
            <person name="Yuki M."/>
            <person name="Ohkuma M."/>
            <person name="Hongoh Y."/>
        </authorList>
    </citation>
    <scope>NUCLEOTIDE SEQUENCE</scope>
    <source>
        <strain evidence="10">CfP3-15</strain>
    </source>
</reference>
<evidence type="ECO:0000256" key="2">
    <source>
        <dbReference type="ARBA" id="ARBA00022598"/>
    </source>
</evidence>
<evidence type="ECO:0000256" key="8">
    <source>
        <dbReference type="HAMAP-Rule" id="MF_00120"/>
    </source>
</evidence>
<dbReference type="PANTHER" id="PTHR11895:SF7">
    <property type="entry name" value="GLUTAMYL-TRNA(GLN) AMIDOTRANSFERASE SUBUNIT A, MITOCHONDRIAL"/>
    <property type="match status" value="1"/>
</dbReference>
<dbReference type="GO" id="GO:0005524">
    <property type="term" value="F:ATP binding"/>
    <property type="evidence" value="ECO:0007669"/>
    <property type="project" value="UniProtKB-KW"/>
</dbReference>
<evidence type="ECO:0000256" key="6">
    <source>
        <dbReference type="ARBA" id="ARBA00025295"/>
    </source>
</evidence>
<dbReference type="GO" id="GO:0006412">
    <property type="term" value="P:translation"/>
    <property type="evidence" value="ECO:0007669"/>
    <property type="project" value="UniProtKB-UniRule"/>
</dbReference>
<evidence type="ECO:0000256" key="1">
    <source>
        <dbReference type="ARBA" id="ARBA00008069"/>
    </source>
</evidence>
<dbReference type="PROSITE" id="PS00571">
    <property type="entry name" value="AMIDASES"/>
    <property type="match status" value="1"/>
</dbReference>
<dbReference type="Pfam" id="PF01425">
    <property type="entry name" value="Amidase"/>
    <property type="match status" value="1"/>
</dbReference>